<gene>
    <name evidence="2" type="ORF">AAG570_001696</name>
</gene>
<dbReference type="EMBL" id="JBFDAA010000011">
    <property type="protein sequence ID" value="KAL1123926.1"/>
    <property type="molecule type" value="Genomic_DNA"/>
</dbReference>
<feature type="region of interest" description="Disordered" evidence="1">
    <location>
        <begin position="80"/>
        <end position="127"/>
    </location>
</feature>
<evidence type="ECO:0000313" key="2">
    <source>
        <dbReference type="EMBL" id="KAL1123926.1"/>
    </source>
</evidence>
<dbReference type="InterPro" id="IPR044713">
    <property type="entry name" value="DNJA1/2-like"/>
</dbReference>
<evidence type="ECO:0000256" key="1">
    <source>
        <dbReference type="SAM" id="MobiDB-lite"/>
    </source>
</evidence>
<dbReference type="AlphaFoldDB" id="A0ABD0Y9A6"/>
<dbReference type="SUPFAM" id="SSF49493">
    <property type="entry name" value="HSP40/DnaJ peptide-binding domain"/>
    <property type="match status" value="1"/>
</dbReference>
<accession>A0ABD0Y9A6</accession>
<reference evidence="2 3" key="1">
    <citation type="submission" date="2024-07" db="EMBL/GenBank/DDBJ databases">
        <title>Chromosome-level genome assembly of the water stick insect Ranatra chinensis (Heteroptera: Nepidae).</title>
        <authorList>
            <person name="Liu X."/>
        </authorList>
    </citation>
    <scope>NUCLEOTIDE SEQUENCE [LARGE SCALE GENOMIC DNA]</scope>
    <source>
        <strain evidence="2">Cailab_2021Rc</strain>
        <tissue evidence="2">Muscle</tissue>
    </source>
</reference>
<organism evidence="2 3">
    <name type="scientific">Ranatra chinensis</name>
    <dbReference type="NCBI Taxonomy" id="642074"/>
    <lineage>
        <taxon>Eukaryota</taxon>
        <taxon>Metazoa</taxon>
        <taxon>Ecdysozoa</taxon>
        <taxon>Arthropoda</taxon>
        <taxon>Hexapoda</taxon>
        <taxon>Insecta</taxon>
        <taxon>Pterygota</taxon>
        <taxon>Neoptera</taxon>
        <taxon>Paraneoptera</taxon>
        <taxon>Hemiptera</taxon>
        <taxon>Heteroptera</taxon>
        <taxon>Panheteroptera</taxon>
        <taxon>Nepomorpha</taxon>
        <taxon>Nepidae</taxon>
        <taxon>Ranatrinae</taxon>
        <taxon>Ranatra</taxon>
    </lineage>
</organism>
<dbReference type="InterPro" id="IPR008971">
    <property type="entry name" value="HSP40/DnaJ_pept-bd"/>
</dbReference>
<keyword evidence="3" id="KW-1185">Reference proteome</keyword>
<name>A0ABD0Y9A6_9HEMI</name>
<comment type="caution">
    <text evidence="2">The sequence shown here is derived from an EMBL/GenBank/DDBJ whole genome shotgun (WGS) entry which is preliminary data.</text>
</comment>
<protein>
    <submittedName>
        <fullName evidence="2">Uncharacterized protein</fullName>
    </submittedName>
</protein>
<dbReference type="Gene3D" id="2.60.260.20">
    <property type="entry name" value="Urease metallochaperone UreE, N-terminal domain"/>
    <property type="match status" value="1"/>
</dbReference>
<dbReference type="PANTHER" id="PTHR43888">
    <property type="entry name" value="DNAJ-LIKE-2, ISOFORM A-RELATED"/>
    <property type="match status" value="1"/>
</dbReference>
<evidence type="ECO:0000313" key="3">
    <source>
        <dbReference type="Proteomes" id="UP001558652"/>
    </source>
</evidence>
<feature type="compositionally biased region" description="Basic and acidic residues" evidence="1">
    <location>
        <begin position="86"/>
        <end position="103"/>
    </location>
</feature>
<dbReference type="Proteomes" id="UP001558652">
    <property type="component" value="Unassembled WGS sequence"/>
</dbReference>
<sequence>MASKRRNMFYQNKKQETTEIDVIMGIRDEGMPFKKNPFKKGNLYIGFNIEFPKNNFADENKYKELEMLLGGRPTVVIPTGENVEEVNMHDYDPNDDRDKRKPTLGEAYDIDDAGPSQHSSPCPCVHQ</sequence>
<proteinExistence type="predicted"/>